<gene>
    <name evidence="2" type="ORF">DY000_02045880</name>
</gene>
<evidence type="ECO:0000256" key="1">
    <source>
        <dbReference type="SAM" id="Phobius"/>
    </source>
</evidence>
<sequence length="334" mass="38247">MKSDYEQFLVIDEAIKSVVEPEVNQAVQTGHLGDTSDRGTLDHSEDIHDVHSCTSIQMIMRILSTISFSYLDAFTPFTCKESLHQFMAKEQWPYFSSKPFRDISGRLLDRGYTQKLIRYKGSTSFLLAQEQIKPKGYIPWNHQTPQHLDLSRLFSIKSCGVPNPPSHPFHSLPSLRVIHIQQAFTPSHPLRSSFDQADSIISSIYLSCFILIIISISFVLHLFQIGYDHASALVMSIVSLLEGMVLHTSNSLSLKFMVQPETHQTSQTDHLGDTSDRRSVQGAYLDNQKDFFYENNSPRRLTHQGVIEAWNFKRIFTDKRVMNFKSQRFLSPSI</sequence>
<protein>
    <recommendedName>
        <fullName evidence="4">HSF-type DNA-binding domain-containing protein</fullName>
    </recommendedName>
</protein>
<feature type="transmembrane region" description="Helical" evidence="1">
    <location>
        <begin position="229"/>
        <end position="247"/>
    </location>
</feature>
<dbReference type="Proteomes" id="UP000266723">
    <property type="component" value="Unassembled WGS sequence"/>
</dbReference>
<name>A0ABQ7ENZ4_BRACR</name>
<keyword evidence="3" id="KW-1185">Reference proteome</keyword>
<evidence type="ECO:0008006" key="4">
    <source>
        <dbReference type="Google" id="ProtNLM"/>
    </source>
</evidence>
<comment type="caution">
    <text evidence="2">The sequence shown here is derived from an EMBL/GenBank/DDBJ whole genome shotgun (WGS) entry which is preliminary data.</text>
</comment>
<evidence type="ECO:0000313" key="2">
    <source>
        <dbReference type="EMBL" id="KAF3605274.1"/>
    </source>
</evidence>
<keyword evidence="1" id="KW-1133">Transmembrane helix</keyword>
<organism evidence="2 3">
    <name type="scientific">Brassica cretica</name>
    <name type="common">Mustard</name>
    <dbReference type="NCBI Taxonomy" id="69181"/>
    <lineage>
        <taxon>Eukaryota</taxon>
        <taxon>Viridiplantae</taxon>
        <taxon>Streptophyta</taxon>
        <taxon>Embryophyta</taxon>
        <taxon>Tracheophyta</taxon>
        <taxon>Spermatophyta</taxon>
        <taxon>Magnoliopsida</taxon>
        <taxon>eudicotyledons</taxon>
        <taxon>Gunneridae</taxon>
        <taxon>Pentapetalae</taxon>
        <taxon>rosids</taxon>
        <taxon>malvids</taxon>
        <taxon>Brassicales</taxon>
        <taxon>Brassicaceae</taxon>
        <taxon>Brassiceae</taxon>
        <taxon>Brassica</taxon>
    </lineage>
</organism>
<proteinExistence type="predicted"/>
<keyword evidence="1" id="KW-0812">Transmembrane</keyword>
<feature type="transmembrane region" description="Helical" evidence="1">
    <location>
        <begin position="200"/>
        <end position="223"/>
    </location>
</feature>
<keyword evidence="1" id="KW-0472">Membrane</keyword>
<dbReference type="EMBL" id="QGKV02000297">
    <property type="protein sequence ID" value="KAF3605274.1"/>
    <property type="molecule type" value="Genomic_DNA"/>
</dbReference>
<evidence type="ECO:0000313" key="3">
    <source>
        <dbReference type="Proteomes" id="UP000266723"/>
    </source>
</evidence>
<reference evidence="2 3" key="1">
    <citation type="journal article" date="2020" name="BMC Genomics">
        <title>Intraspecific diversification of the crop wild relative Brassica cretica Lam. using demographic model selection.</title>
        <authorList>
            <person name="Kioukis A."/>
            <person name="Michalopoulou V.A."/>
            <person name="Briers L."/>
            <person name="Pirintsos S."/>
            <person name="Studholme D.J."/>
            <person name="Pavlidis P."/>
            <person name="Sarris P.F."/>
        </authorList>
    </citation>
    <scope>NUCLEOTIDE SEQUENCE [LARGE SCALE GENOMIC DNA]</scope>
    <source>
        <strain evidence="3">cv. PFS-1207/04</strain>
    </source>
</reference>
<accession>A0ABQ7ENZ4</accession>